<evidence type="ECO:0000313" key="2">
    <source>
        <dbReference type="EMBL" id="MPN60335.1"/>
    </source>
</evidence>
<dbReference type="GO" id="GO:0016813">
    <property type="term" value="F:hydrolase activity, acting on carbon-nitrogen (but not peptide) bonds, in linear amidines"/>
    <property type="evidence" value="ECO:0007669"/>
    <property type="project" value="InterPro"/>
</dbReference>
<name>A0A645J9G6_9ZZZZ</name>
<dbReference type="SUPFAM" id="SSF53187">
    <property type="entry name" value="Zn-dependent exopeptidases"/>
    <property type="match status" value="1"/>
</dbReference>
<proteinExistence type="predicted"/>
<gene>
    <name evidence="2" type="primary">amaB_13</name>
    <name evidence="2" type="ORF">SDC9_208063</name>
</gene>
<sequence length="62" mass="6786">MPSGAGHDAMKLHEIMPQAMLFVRGMNAGISHNPLEASTSDDMQLSVDAFTHLLHQLAQEQQ</sequence>
<reference evidence="2" key="1">
    <citation type="submission" date="2019-08" db="EMBL/GenBank/DDBJ databases">
        <authorList>
            <person name="Kucharzyk K."/>
            <person name="Murdoch R.W."/>
            <person name="Higgins S."/>
            <person name="Loffler F."/>
        </authorList>
    </citation>
    <scope>NUCLEOTIDE SEQUENCE</scope>
</reference>
<dbReference type="PANTHER" id="PTHR32494">
    <property type="entry name" value="ALLANTOATE DEIMINASE-RELATED"/>
    <property type="match status" value="1"/>
</dbReference>
<organism evidence="2">
    <name type="scientific">bioreactor metagenome</name>
    <dbReference type="NCBI Taxonomy" id="1076179"/>
    <lineage>
        <taxon>unclassified sequences</taxon>
        <taxon>metagenomes</taxon>
        <taxon>ecological metagenomes</taxon>
    </lineage>
</organism>
<protein>
    <submittedName>
        <fullName evidence="2">N-carbamoyl-L-amino acid hydrolase</fullName>
        <ecNumber evidence="2">3.5.1.87</ecNumber>
    </submittedName>
</protein>
<dbReference type="PANTHER" id="PTHR32494:SF5">
    <property type="entry name" value="ALLANTOATE AMIDOHYDROLASE"/>
    <property type="match status" value="1"/>
</dbReference>
<dbReference type="InterPro" id="IPR010158">
    <property type="entry name" value="Amidase_Cbmase"/>
</dbReference>
<dbReference type="Gene3D" id="3.40.630.10">
    <property type="entry name" value="Zn peptidases"/>
    <property type="match status" value="1"/>
</dbReference>
<dbReference type="EC" id="3.5.1.87" evidence="2"/>
<keyword evidence="1 2" id="KW-0378">Hydrolase</keyword>
<accession>A0A645J9G6</accession>
<evidence type="ECO:0000256" key="1">
    <source>
        <dbReference type="ARBA" id="ARBA00022801"/>
    </source>
</evidence>
<comment type="caution">
    <text evidence="2">The sequence shown here is derived from an EMBL/GenBank/DDBJ whole genome shotgun (WGS) entry which is preliminary data.</text>
</comment>
<dbReference type="GO" id="GO:0050538">
    <property type="term" value="F:N-carbamoyl-L-amino-acid hydrolase activity"/>
    <property type="evidence" value="ECO:0007669"/>
    <property type="project" value="UniProtKB-EC"/>
</dbReference>
<dbReference type="EMBL" id="VSSQ01135463">
    <property type="protein sequence ID" value="MPN60335.1"/>
    <property type="molecule type" value="Genomic_DNA"/>
</dbReference>
<dbReference type="AlphaFoldDB" id="A0A645J9G6"/>